<organism evidence="2 3">
    <name type="scientific">Sclerotinia sclerotiorum (strain ATCC 18683 / 1980 / Ss-1)</name>
    <name type="common">White mold</name>
    <name type="synonym">Whetzelinia sclerotiorum</name>
    <dbReference type="NCBI Taxonomy" id="665079"/>
    <lineage>
        <taxon>Eukaryota</taxon>
        <taxon>Fungi</taxon>
        <taxon>Dikarya</taxon>
        <taxon>Ascomycota</taxon>
        <taxon>Pezizomycotina</taxon>
        <taxon>Leotiomycetes</taxon>
        <taxon>Helotiales</taxon>
        <taxon>Sclerotiniaceae</taxon>
        <taxon>Sclerotinia</taxon>
    </lineage>
</organism>
<feature type="compositionally biased region" description="Polar residues" evidence="1">
    <location>
        <begin position="111"/>
        <end position="133"/>
    </location>
</feature>
<protein>
    <submittedName>
        <fullName evidence="2">Uncharacterized protein</fullName>
    </submittedName>
</protein>
<sequence length="273" mass="29993">MFLEPSDVLGLESSPKPPPSYSALSSSTIERRKSFTCYAPFMVNGAALIAHSRQLVQSDLNLNAVNGTAPGEYQSSRQPVHQSLKQSCHYPDPAQFNGSVDSYDEPRLDSQRGSMPCDSQPTPNPASAISAASRNEKTLTPGRRHRQRLAEEFASAATSTSHATAHNNSARRENGINRNFLKKKVVLDDHVKEWVTALDSIDVIFEYKDLYEKLVYQKCHCRGPAVDGIEDAMTNGYRDATVRGTDDTSDTDDDEQQIPPAPPADLGLQVSQL</sequence>
<dbReference type="Proteomes" id="UP000177798">
    <property type="component" value="Chromosome 12"/>
</dbReference>
<dbReference type="RefSeq" id="XP_001587964.1">
    <property type="nucleotide sequence ID" value="XM_001587914.1"/>
</dbReference>
<name>A0A1D9QGC8_SCLS1</name>
<feature type="region of interest" description="Disordered" evidence="1">
    <location>
        <begin position="239"/>
        <end position="273"/>
    </location>
</feature>
<reference evidence="3" key="1">
    <citation type="journal article" date="2017" name="Genome Biol. Evol.">
        <title>The complete genome sequence of the phytopathogenic fungus Sclerotinia sclerotiorum reveals insights into the genome architecture of broad host range pathogens.</title>
        <authorList>
            <person name="Derbyshire M."/>
            <person name="Denton-Giles M."/>
            <person name="Hegedus D."/>
            <person name="Seifbarghy S."/>
            <person name="Rollins J."/>
            <person name="van Kan J."/>
            <person name="Seidl M.F."/>
            <person name="Faino L."/>
            <person name="Mbengue M."/>
            <person name="Navaud O."/>
            <person name="Raffaele S."/>
            <person name="Hammond-Kosack K."/>
            <person name="Heard S."/>
            <person name="Oliver R."/>
        </authorList>
    </citation>
    <scope>NUCLEOTIDE SEQUENCE [LARGE SCALE GENOMIC DNA]</scope>
    <source>
        <strain evidence="3">ATCC 18683 / 1980 / Ss-1</strain>
    </source>
</reference>
<evidence type="ECO:0000313" key="2">
    <source>
        <dbReference type="EMBL" id="APA13985.1"/>
    </source>
</evidence>
<dbReference type="EMBL" id="CP017825">
    <property type="protein sequence ID" value="APA13985.1"/>
    <property type="molecule type" value="Genomic_DNA"/>
</dbReference>
<feature type="region of interest" description="Disordered" evidence="1">
    <location>
        <begin position="70"/>
        <end position="145"/>
    </location>
</feature>
<feature type="compositionally biased region" description="Polar residues" evidence="1">
    <location>
        <begin position="73"/>
        <end position="86"/>
    </location>
</feature>
<dbReference type="KEGG" id="ssl:SS1G_11206"/>
<dbReference type="AlphaFoldDB" id="A0A1D9QGC8"/>
<feature type="compositionally biased region" description="Acidic residues" evidence="1">
    <location>
        <begin position="247"/>
        <end position="256"/>
    </location>
</feature>
<evidence type="ECO:0000313" key="3">
    <source>
        <dbReference type="Proteomes" id="UP000177798"/>
    </source>
</evidence>
<feature type="region of interest" description="Disordered" evidence="1">
    <location>
        <begin position="1"/>
        <end position="26"/>
    </location>
</feature>
<accession>A0A1D9QGC8</accession>
<dbReference type="VEuPathDB" id="FungiDB:sscle_12g087550"/>
<evidence type="ECO:0000256" key="1">
    <source>
        <dbReference type="SAM" id="MobiDB-lite"/>
    </source>
</evidence>
<proteinExistence type="predicted"/>
<gene>
    <name evidence="2" type="ORF">sscle_12g087550</name>
</gene>